<dbReference type="RefSeq" id="XP_014147199.1">
    <property type="nucleotide sequence ID" value="XM_014291724.1"/>
</dbReference>
<evidence type="ECO:0000313" key="1">
    <source>
        <dbReference type="EMBL" id="KNC73297.1"/>
    </source>
</evidence>
<dbReference type="GeneID" id="25914647"/>
<name>A0A0L0F995_9EUKA</name>
<proteinExistence type="predicted"/>
<keyword evidence="2" id="KW-1185">Reference proteome</keyword>
<dbReference type="Proteomes" id="UP000054560">
    <property type="component" value="Unassembled WGS sequence"/>
</dbReference>
<gene>
    <name evidence="1" type="ORF">SARC_14143</name>
</gene>
<accession>A0A0L0F995</accession>
<reference evidence="1 2" key="1">
    <citation type="submission" date="2011-02" db="EMBL/GenBank/DDBJ databases">
        <title>The Genome Sequence of Sphaeroforma arctica JP610.</title>
        <authorList>
            <consortium name="The Broad Institute Genome Sequencing Platform"/>
            <person name="Russ C."/>
            <person name="Cuomo C."/>
            <person name="Young S.K."/>
            <person name="Zeng Q."/>
            <person name="Gargeya S."/>
            <person name="Alvarado L."/>
            <person name="Berlin A."/>
            <person name="Chapman S.B."/>
            <person name="Chen Z."/>
            <person name="Freedman E."/>
            <person name="Gellesch M."/>
            <person name="Goldberg J."/>
            <person name="Griggs A."/>
            <person name="Gujja S."/>
            <person name="Heilman E."/>
            <person name="Heiman D."/>
            <person name="Howarth C."/>
            <person name="Mehta T."/>
            <person name="Neiman D."/>
            <person name="Pearson M."/>
            <person name="Roberts A."/>
            <person name="Saif S."/>
            <person name="Shea T."/>
            <person name="Shenoy N."/>
            <person name="Sisk P."/>
            <person name="Stolte C."/>
            <person name="Sykes S."/>
            <person name="White J."/>
            <person name="Yandava C."/>
            <person name="Burger G."/>
            <person name="Gray M.W."/>
            <person name="Holland P.W.H."/>
            <person name="King N."/>
            <person name="Lang F.B.F."/>
            <person name="Roger A.J."/>
            <person name="Ruiz-Trillo I."/>
            <person name="Haas B."/>
            <person name="Nusbaum C."/>
            <person name="Birren B."/>
        </authorList>
    </citation>
    <scope>NUCLEOTIDE SEQUENCE [LARGE SCALE GENOMIC DNA]</scope>
    <source>
        <strain evidence="1 2">JP610</strain>
    </source>
</reference>
<organism evidence="1 2">
    <name type="scientific">Sphaeroforma arctica JP610</name>
    <dbReference type="NCBI Taxonomy" id="667725"/>
    <lineage>
        <taxon>Eukaryota</taxon>
        <taxon>Ichthyosporea</taxon>
        <taxon>Ichthyophonida</taxon>
        <taxon>Sphaeroforma</taxon>
    </lineage>
</organism>
<dbReference type="AlphaFoldDB" id="A0A0L0F995"/>
<dbReference type="EMBL" id="KQ245812">
    <property type="protein sequence ID" value="KNC73297.1"/>
    <property type="molecule type" value="Genomic_DNA"/>
</dbReference>
<evidence type="ECO:0000313" key="2">
    <source>
        <dbReference type="Proteomes" id="UP000054560"/>
    </source>
</evidence>
<sequence>MPGAMTPALALSLSLVDNYSEGQLSTLYMNDDEHSEAGSDEEVEEADGAAQFDPDATLEITDKEFLSIDSVEGFGAKLKLTAISPANIFNLLI</sequence>
<protein>
    <submittedName>
        <fullName evidence="1">Uncharacterized protein</fullName>
    </submittedName>
</protein>